<evidence type="ECO:0000256" key="12">
    <source>
        <dbReference type="SAM" id="Phobius"/>
    </source>
</evidence>
<dbReference type="Proteomes" id="UP000199120">
    <property type="component" value="Unassembled WGS sequence"/>
</dbReference>
<dbReference type="SUPFAM" id="SSF47170">
    <property type="entry name" value="Aspartate receptor, ligand-binding domain"/>
    <property type="match status" value="1"/>
</dbReference>
<dbReference type="Pfam" id="PF00015">
    <property type="entry name" value="MCPsignal"/>
    <property type="match status" value="1"/>
</dbReference>
<dbReference type="InterPro" id="IPR004090">
    <property type="entry name" value="Chemotax_Me-accpt_rcpt"/>
</dbReference>
<comment type="subcellular location">
    <subcellularLocation>
        <location evidence="1">Cell inner membrane</location>
        <topology evidence="1">Multi-pass membrane protein</topology>
    </subcellularLocation>
</comment>
<dbReference type="PROSITE" id="PS50885">
    <property type="entry name" value="HAMP"/>
    <property type="match status" value="1"/>
</dbReference>
<feature type="domain" description="Methyl-accepting transducer" evidence="13">
    <location>
        <begin position="272"/>
        <end position="501"/>
    </location>
</feature>
<dbReference type="SMART" id="SM00283">
    <property type="entry name" value="MA"/>
    <property type="match status" value="1"/>
</dbReference>
<evidence type="ECO:0000256" key="3">
    <source>
        <dbReference type="ARBA" id="ARBA00022481"/>
    </source>
</evidence>
<dbReference type="GO" id="GO:0004888">
    <property type="term" value="F:transmembrane signaling receptor activity"/>
    <property type="evidence" value="ECO:0007669"/>
    <property type="project" value="InterPro"/>
</dbReference>
<protein>
    <submittedName>
        <fullName evidence="15">Methyl-accepting chemotaxis sensory transducer with TarH sensor</fullName>
    </submittedName>
</protein>
<evidence type="ECO:0000259" key="14">
    <source>
        <dbReference type="PROSITE" id="PS50885"/>
    </source>
</evidence>
<evidence type="ECO:0000256" key="5">
    <source>
        <dbReference type="ARBA" id="ARBA00022519"/>
    </source>
</evidence>
<evidence type="ECO:0000256" key="1">
    <source>
        <dbReference type="ARBA" id="ARBA00004429"/>
    </source>
</evidence>
<evidence type="ECO:0000259" key="13">
    <source>
        <dbReference type="PROSITE" id="PS50111"/>
    </source>
</evidence>
<dbReference type="InterPro" id="IPR003660">
    <property type="entry name" value="HAMP_dom"/>
</dbReference>
<dbReference type="GO" id="GO:0006935">
    <property type="term" value="P:chemotaxis"/>
    <property type="evidence" value="ECO:0007669"/>
    <property type="project" value="UniProtKB-KW"/>
</dbReference>
<dbReference type="Gene3D" id="1.10.287.950">
    <property type="entry name" value="Methyl-accepting chemotaxis protein"/>
    <property type="match status" value="1"/>
</dbReference>
<keyword evidence="7 12" id="KW-1133">Transmembrane helix</keyword>
<organism evidence="15 16">
    <name type="scientific">Paraburkholderia caballeronis</name>
    <dbReference type="NCBI Taxonomy" id="416943"/>
    <lineage>
        <taxon>Bacteria</taxon>
        <taxon>Pseudomonadati</taxon>
        <taxon>Pseudomonadota</taxon>
        <taxon>Betaproteobacteria</taxon>
        <taxon>Burkholderiales</taxon>
        <taxon>Burkholderiaceae</taxon>
        <taxon>Paraburkholderia</taxon>
    </lineage>
</organism>
<evidence type="ECO:0000256" key="11">
    <source>
        <dbReference type="PROSITE-ProRule" id="PRU00284"/>
    </source>
</evidence>
<dbReference type="PROSITE" id="PS50111">
    <property type="entry name" value="CHEMOTAXIS_TRANSDUC_2"/>
    <property type="match status" value="1"/>
</dbReference>
<keyword evidence="16" id="KW-1185">Reference proteome</keyword>
<dbReference type="FunFam" id="1.10.287.950:FF:000001">
    <property type="entry name" value="Methyl-accepting chemotaxis sensory transducer"/>
    <property type="match status" value="1"/>
</dbReference>
<dbReference type="PANTHER" id="PTHR43531:SF14">
    <property type="entry name" value="METHYL-ACCEPTING CHEMOTAXIS PROTEIN I-RELATED"/>
    <property type="match status" value="1"/>
</dbReference>
<dbReference type="GO" id="GO:0005886">
    <property type="term" value="C:plasma membrane"/>
    <property type="evidence" value="ECO:0007669"/>
    <property type="project" value="UniProtKB-SubCell"/>
</dbReference>
<feature type="domain" description="HAMP" evidence="14">
    <location>
        <begin position="215"/>
        <end position="267"/>
    </location>
</feature>
<evidence type="ECO:0000256" key="9">
    <source>
        <dbReference type="ARBA" id="ARBA00023224"/>
    </source>
</evidence>
<dbReference type="EMBL" id="FOAJ01000016">
    <property type="protein sequence ID" value="SEL88334.1"/>
    <property type="molecule type" value="Genomic_DNA"/>
</dbReference>
<dbReference type="Pfam" id="PF02203">
    <property type="entry name" value="TarH"/>
    <property type="match status" value="1"/>
</dbReference>
<name>A0A1H7TV08_9BURK</name>
<evidence type="ECO:0000313" key="16">
    <source>
        <dbReference type="Proteomes" id="UP000199120"/>
    </source>
</evidence>
<accession>A0A1H7TV08</accession>
<feature type="transmembrane region" description="Helical" evidence="12">
    <location>
        <begin position="12"/>
        <end position="33"/>
    </location>
</feature>
<reference evidence="16" key="1">
    <citation type="submission" date="2016-10" db="EMBL/GenBank/DDBJ databases">
        <authorList>
            <person name="Varghese N."/>
            <person name="Submissions S."/>
        </authorList>
    </citation>
    <scope>NUCLEOTIDE SEQUENCE [LARGE SCALE GENOMIC DNA]</scope>
    <source>
        <strain evidence="16">LMG 26416</strain>
    </source>
</reference>
<evidence type="ECO:0000313" key="15">
    <source>
        <dbReference type="EMBL" id="SEL88334.1"/>
    </source>
</evidence>
<dbReference type="InterPro" id="IPR003122">
    <property type="entry name" value="Tar_rcpt_lig-bd"/>
</dbReference>
<keyword evidence="2" id="KW-1003">Cell membrane</keyword>
<gene>
    <name evidence="15" type="ORF">SAMN05192542_116100</name>
</gene>
<dbReference type="CDD" id="cd11386">
    <property type="entry name" value="MCP_signal"/>
    <property type="match status" value="1"/>
</dbReference>
<keyword evidence="9 11" id="KW-0807">Transducer</keyword>
<sequence length="516" mass="54324">MNRILARVSISARLWATVAALGALLVVTGWLGLFGMQRSNDALGYAYSNQLASSIALGKTTLNLTIVRTTLDRVVLHPDSPRASALTDRALDYLAISQRAWDDYAALPHAPAEQKLADAVAAARAALLQQGLTPLVDALRHGDRQTADDLVMERMLPLSVALTKQSDALDGWLATHGRQAYDEAGRRFQMLRVAAVALIVFGLAVCGFCAVGLRRSIALPLTEAGDAMQRIAAGDLTVPLAVRSSDEVGRVVEGLRTMQHGLAGTVRKVAHSAESIATATREIAAGNRDLSQRTEEQAASLEEGAASMAQLSATVRQNAEHALAARALADRAHGVARRGAQVAGDAVRTMGDIDASSRQIADITGVIEGIAFQTSILALNAAVEAARAGEQGRGFAVVASEVRSLAQRSATAAREIKTLIDASVERVGAGARLVGDAGATMEETRESIARVTALMEEIAHASDEQRQGIEQMSRAISQMDQVSQQNAALVEQAAAAATALDDQAGVLREAVAVFRV</sequence>
<dbReference type="Pfam" id="PF00672">
    <property type="entry name" value="HAMP"/>
    <property type="match status" value="1"/>
</dbReference>
<dbReference type="CDD" id="cd06225">
    <property type="entry name" value="HAMP"/>
    <property type="match status" value="1"/>
</dbReference>
<dbReference type="STRING" id="416943.SAMN05445871_4710"/>
<keyword evidence="5" id="KW-0997">Cell inner membrane</keyword>
<dbReference type="RefSeq" id="WP_090549472.1">
    <property type="nucleotide sequence ID" value="NZ_FNSR01000002.1"/>
</dbReference>
<dbReference type="PANTHER" id="PTHR43531">
    <property type="entry name" value="PROTEIN ICFG"/>
    <property type="match status" value="1"/>
</dbReference>
<comment type="similarity">
    <text evidence="10">Belongs to the methyl-accepting chemotaxis (MCP) protein family.</text>
</comment>
<proteinExistence type="inferred from homology"/>
<dbReference type="InterPro" id="IPR035440">
    <property type="entry name" value="4HB_MCP_dom_sf"/>
</dbReference>
<evidence type="ECO:0000256" key="2">
    <source>
        <dbReference type="ARBA" id="ARBA00022475"/>
    </source>
</evidence>
<dbReference type="SMART" id="SM00304">
    <property type="entry name" value="HAMP"/>
    <property type="match status" value="1"/>
</dbReference>
<keyword evidence="4" id="KW-0145">Chemotaxis</keyword>
<evidence type="ECO:0000256" key="7">
    <source>
        <dbReference type="ARBA" id="ARBA00022989"/>
    </source>
</evidence>
<evidence type="ECO:0000256" key="6">
    <source>
        <dbReference type="ARBA" id="ARBA00022692"/>
    </source>
</evidence>
<dbReference type="InterPro" id="IPR004089">
    <property type="entry name" value="MCPsignal_dom"/>
</dbReference>
<dbReference type="AlphaFoldDB" id="A0A1H7TV08"/>
<feature type="transmembrane region" description="Helical" evidence="12">
    <location>
        <begin position="193"/>
        <end position="213"/>
    </location>
</feature>
<dbReference type="Gene3D" id="1.20.120.30">
    <property type="entry name" value="Aspartate receptor, ligand-binding domain"/>
    <property type="match status" value="1"/>
</dbReference>
<keyword evidence="8 12" id="KW-0472">Membrane</keyword>
<keyword evidence="6 12" id="KW-0812">Transmembrane</keyword>
<evidence type="ECO:0000256" key="8">
    <source>
        <dbReference type="ARBA" id="ARBA00023136"/>
    </source>
</evidence>
<evidence type="ECO:0000256" key="4">
    <source>
        <dbReference type="ARBA" id="ARBA00022500"/>
    </source>
</evidence>
<dbReference type="PRINTS" id="PR00260">
    <property type="entry name" value="CHEMTRNSDUCR"/>
</dbReference>
<dbReference type="InterPro" id="IPR051310">
    <property type="entry name" value="MCP_chemotaxis"/>
</dbReference>
<evidence type="ECO:0000256" key="10">
    <source>
        <dbReference type="ARBA" id="ARBA00029447"/>
    </source>
</evidence>
<dbReference type="OrthoDB" id="8982326at2"/>
<dbReference type="SUPFAM" id="SSF58104">
    <property type="entry name" value="Methyl-accepting chemotaxis protein (MCP) signaling domain"/>
    <property type="match status" value="1"/>
</dbReference>
<dbReference type="GO" id="GO:0007165">
    <property type="term" value="P:signal transduction"/>
    <property type="evidence" value="ECO:0007669"/>
    <property type="project" value="UniProtKB-KW"/>
</dbReference>
<keyword evidence="3" id="KW-0488">Methylation</keyword>